<dbReference type="PANTHER" id="PTHR24037:SF10">
    <property type="entry name" value="MUCIN-13"/>
    <property type="match status" value="1"/>
</dbReference>
<dbReference type="PROSITE" id="PS50024">
    <property type="entry name" value="SEA"/>
    <property type="match status" value="1"/>
</dbReference>
<evidence type="ECO:0000256" key="7">
    <source>
        <dbReference type="ARBA" id="ARBA00023157"/>
    </source>
</evidence>
<keyword evidence="16" id="KW-1185">Reference proteome</keyword>
<dbReference type="GO" id="GO:0030277">
    <property type="term" value="P:maintenance of gastrointestinal epithelium"/>
    <property type="evidence" value="ECO:0007669"/>
    <property type="project" value="Ensembl"/>
</dbReference>
<feature type="chain" id="PRO_5035260159" evidence="12">
    <location>
        <begin position="21"/>
        <end position="499"/>
    </location>
</feature>
<dbReference type="Ensembl" id="ENSCJAT00000110153.2">
    <property type="protein sequence ID" value="ENSCJAP00000077815.2"/>
    <property type="gene ID" value="ENSCJAG00000006640.5"/>
</dbReference>
<dbReference type="GO" id="GO:0016324">
    <property type="term" value="C:apical plasma membrane"/>
    <property type="evidence" value="ECO:0007669"/>
    <property type="project" value="Ensembl"/>
</dbReference>
<feature type="domain" description="EGF-like" evidence="14">
    <location>
        <begin position="155"/>
        <end position="193"/>
    </location>
</feature>
<evidence type="ECO:0000259" key="13">
    <source>
        <dbReference type="PROSITE" id="PS50024"/>
    </source>
</evidence>
<dbReference type="SMART" id="SM00181">
    <property type="entry name" value="EGF"/>
    <property type="match status" value="3"/>
</dbReference>
<gene>
    <name evidence="15" type="primary">MUC13</name>
</gene>
<dbReference type="GO" id="GO:0042803">
    <property type="term" value="F:protein homodimerization activity"/>
    <property type="evidence" value="ECO:0007669"/>
    <property type="project" value="Ensembl"/>
</dbReference>
<reference evidence="15" key="3">
    <citation type="submission" date="2025-09" db="UniProtKB">
        <authorList>
            <consortium name="Ensembl"/>
        </authorList>
    </citation>
    <scope>IDENTIFICATION</scope>
</reference>
<dbReference type="Proteomes" id="UP000008225">
    <property type="component" value="Chromosome 15"/>
</dbReference>
<keyword evidence="5" id="KW-0677">Repeat</keyword>
<keyword evidence="7" id="KW-1015">Disulfide bond</keyword>
<sequence>MKAVTHLTLLVLLFVNSATSQANLTAALSTTETATALPDVATADANETDFTEIVSTTTTPSSSTPLSSTSPIIDTNSSFTIPTPNATGNESTTDANLLSTPDIISSSPSDVFTAMVTSKTQSNNEVSPSTKDRQSSGPSTSTTSLRTSSVNTTGPSNPCQDDPCADNSLCVELHNTHFCLCLEGYYYNSSTCKKGKVFPGTILVKVSETFNSEEKNSVAYQDFYSEITSFFENVFGTSAYGQTVILAVSTPPSARSEMRAGDLVVNVTTVTILTEATNENEESVAKMIENAIRSNSGNIQKYNLIVRCDYYGCKKAADECINSLACECKSDLLRPNPQSPFCVASSLKCPDTCNAEHKQCLVKKTGADPECVCVPGYQADANGNCQKCAFGYSGLDCEDNFQLILTIVGTIAAIVILSMIIALIFTARYGKKVSFFFNLIFKNKQQWGSHYVAQVGLELLDSSSPPILASESAGITGMSHHICQKWPFPGTQHHQHDTL</sequence>
<dbReference type="InterPro" id="IPR009030">
    <property type="entry name" value="Growth_fac_rcpt_cys_sf"/>
</dbReference>
<feature type="compositionally biased region" description="Polar residues" evidence="10">
    <location>
        <begin position="72"/>
        <end position="96"/>
    </location>
</feature>
<dbReference type="PRINTS" id="PR02045">
    <property type="entry name" value="F138DOMAIN"/>
</dbReference>
<dbReference type="PROSITE" id="PS50026">
    <property type="entry name" value="EGF_3"/>
    <property type="match status" value="1"/>
</dbReference>
<dbReference type="SUPFAM" id="SSF57184">
    <property type="entry name" value="Growth factor receptor domain"/>
    <property type="match status" value="1"/>
</dbReference>
<dbReference type="GO" id="GO:0005615">
    <property type="term" value="C:extracellular space"/>
    <property type="evidence" value="ECO:0007669"/>
    <property type="project" value="Ensembl"/>
</dbReference>
<dbReference type="STRING" id="9483.ENSCJAP00000077815"/>
<dbReference type="GO" id="GO:0005829">
    <property type="term" value="C:cytosol"/>
    <property type="evidence" value="ECO:0007669"/>
    <property type="project" value="Ensembl"/>
</dbReference>
<evidence type="ECO:0000256" key="5">
    <source>
        <dbReference type="ARBA" id="ARBA00022737"/>
    </source>
</evidence>
<dbReference type="InterPro" id="IPR000742">
    <property type="entry name" value="EGF"/>
</dbReference>
<dbReference type="GeneTree" id="ENSGT00940000154419"/>
<feature type="domain" description="SEA" evidence="13">
    <location>
        <begin position="194"/>
        <end position="318"/>
    </location>
</feature>
<evidence type="ECO:0000256" key="12">
    <source>
        <dbReference type="SAM" id="SignalP"/>
    </source>
</evidence>
<name>A0A5F4WJL2_CALJA</name>
<dbReference type="PANTHER" id="PTHR24037">
    <property type="entry name" value="HEART DEVELOPMENT PROTEIN WITH EGF-LIKE DOMAINS 1"/>
    <property type="match status" value="1"/>
</dbReference>
<organism evidence="15 16">
    <name type="scientific">Callithrix jacchus</name>
    <name type="common">White-tufted-ear marmoset</name>
    <name type="synonym">Simia Jacchus</name>
    <dbReference type="NCBI Taxonomy" id="9483"/>
    <lineage>
        <taxon>Eukaryota</taxon>
        <taxon>Metazoa</taxon>
        <taxon>Chordata</taxon>
        <taxon>Craniata</taxon>
        <taxon>Vertebrata</taxon>
        <taxon>Euteleostomi</taxon>
        <taxon>Mammalia</taxon>
        <taxon>Eutheria</taxon>
        <taxon>Euarchontoglires</taxon>
        <taxon>Primates</taxon>
        <taxon>Haplorrhini</taxon>
        <taxon>Platyrrhini</taxon>
        <taxon>Cebidae</taxon>
        <taxon>Callitrichinae</taxon>
        <taxon>Callithrix</taxon>
        <taxon>Callithrix</taxon>
    </lineage>
</organism>
<feature type="compositionally biased region" description="Low complexity" evidence="10">
    <location>
        <begin position="135"/>
        <end position="153"/>
    </location>
</feature>
<keyword evidence="11" id="KW-1133">Transmembrane helix</keyword>
<feature type="transmembrane region" description="Helical" evidence="11">
    <location>
        <begin position="403"/>
        <end position="425"/>
    </location>
</feature>
<comment type="caution">
    <text evidence="9">Lacks conserved residue(s) required for the propagation of feature annotation.</text>
</comment>
<evidence type="ECO:0000256" key="10">
    <source>
        <dbReference type="SAM" id="MobiDB-lite"/>
    </source>
</evidence>
<dbReference type="InterPro" id="IPR000082">
    <property type="entry name" value="SEA_dom"/>
</dbReference>
<keyword evidence="8" id="KW-0325">Glycoprotein</keyword>
<evidence type="ECO:0000256" key="1">
    <source>
        <dbReference type="ARBA" id="ARBA00004236"/>
    </source>
</evidence>
<feature type="compositionally biased region" description="Low complexity" evidence="10">
    <location>
        <begin position="55"/>
        <end position="71"/>
    </location>
</feature>
<feature type="compositionally biased region" description="Polar residues" evidence="10">
    <location>
        <begin position="119"/>
        <end position="129"/>
    </location>
</feature>
<dbReference type="FunCoup" id="A0A5F4WJL2">
    <property type="interactions" value="339"/>
</dbReference>
<evidence type="ECO:0000256" key="4">
    <source>
        <dbReference type="ARBA" id="ARBA00022729"/>
    </source>
</evidence>
<comment type="subcellular location">
    <subcellularLocation>
        <location evidence="1">Cell membrane</location>
    </subcellularLocation>
</comment>
<keyword evidence="3 9" id="KW-0245">EGF-like domain</keyword>
<dbReference type="PROSITE" id="PS01186">
    <property type="entry name" value="EGF_2"/>
    <property type="match status" value="2"/>
</dbReference>
<evidence type="ECO:0000256" key="6">
    <source>
        <dbReference type="ARBA" id="ARBA00023136"/>
    </source>
</evidence>
<evidence type="ECO:0000256" key="2">
    <source>
        <dbReference type="ARBA" id="ARBA00022475"/>
    </source>
</evidence>
<feature type="region of interest" description="Disordered" evidence="10">
    <location>
        <begin position="119"/>
        <end position="159"/>
    </location>
</feature>
<reference evidence="15" key="1">
    <citation type="submission" date="2009-03" db="EMBL/GenBank/DDBJ databases">
        <authorList>
            <person name="Warren W."/>
            <person name="Ye L."/>
            <person name="Minx P."/>
            <person name="Worley K."/>
            <person name="Gibbs R."/>
            <person name="Wilson R.K."/>
        </authorList>
    </citation>
    <scope>NUCLEOTIDE SEQUENCE [LARGE SCALE GENOMIC DNA]</scope>
</reference>
<evidence type="ECO:0000256" key="9">
    <source>
        <dbReference type="PROSITE-ProRule" id="PRU00076"/>
    </source>
</evidence>
<keyword evidence="11" id="KW-0812">Transmembrane</keyword>
<dbReference type="InParanoid" id="A0A5F4WJL2"/>
<feature type="signal peptide" evidence="12">
    <location>
        <begin position="1"/>
        <end position="20"/>
    </location>
</feature>
<reference evidence="15" key="2">
    <citation type="submission" date="2025-08" db="UniProtKB">
        <authorList>
            <consortium name="Ensembl"/>
        </authorList>
    </citation>
    <scope>IDENTIFICATION</scope>
</reference>
<evidence type="ECO:0000259" key="14">
    <source>
        <dbReference type="PROSITE" id="PS50026"/>
    </source>
</evidence>
<accession>A0A5F4WJL2</accession>
<proteinExistence type="predicted"/>
<evidence type="ECO:0000313" key="16">
    <source>
        <dbReference type="Proteomes" id="UP000008225"/>
    </source>
</evidence>
<evidence type="ECO:0000256" key="8">
    <source>
        <dbReference type="ARBA" id="ARBA00023180"/>
    </source>
</evidence>
<keyword evidence="4 12" id="KW-0732">Signal</keyword>
<evidence type="ECO:0000256" key="3">
    <source>
        <dbReference type="ARBA" id="ARBA00022536"/>
    </source>
</evidence>
<protein>
    <submittedName>
        <fullName evidence="15">Mucin 13, cell surface associated</fullName>
    </submittedName>
</protein>
<dbReference type="AlphaFoldDB" id="A0A5F4WJL2"/>
<evidence type="ECO:0000313" key="15">
    <source>
        <dbReference type="Ensembl" id="ENSCJAP00000077815.2"/>
    </source>
</evidence>
<keyword evidence="6 11" id="KW-0472">Membrane</keyword>
<dbReference type="Bgee" id="ENSCJAG00000006640">
    <property type="expression patterns" value="Expressed in ovary and 2 other cell types or tissues"/>
</dbReference>
<evidence type="ECO:0000256" key="11">
    <source>
        <dbReference type="SAM" id="Phobius"/>
    </source>
</evidence>
<feature type="region of interest" description="Disordered" evidence="10">
    <location>
        <begin position="54"/>
        <end position="96"/>
    </location>
</feature>
<keyword evidence="2" id="KW-1003">Cell membrane</keyword>